<dbReference type="PROSITE" id="PS51257">
    <property type="entry name" value="PROKAR_LIPOPROTEIN"/>
    <property type="match status" value="1"/>
</dbReference>
<name>A0ABD7UAC8_BACT4</name>
<dbReference type="AlphaFoldDB" id="A0ABD7UAC8"/>
<evidence type="ECO:0000313" key="1">
    <source>
        <dbReference type="EMBL" id="UYU68493.1"/>
    </source>
</evidence>
<protein>
    <submittedName>
        <fullName evidence="1">Fimbrillin family protein</fullName>
    </submittedName>
</protein>
<gene>
    <name evidence="1" type="ORF">KQP68_09530</name>
</gene>
<proteinExistence type="predicted"/>
<dbReference type="Gene3D" id="2.60.40.2630">
    <property type="match status" value="1"/>
</dbReference>
<accession>A0ABD7UAC8</accession>
<evidence type="ECO:0000313" key="2">
    <source>
        <dbReference type="Proteomes" id="UP001156218"/>
    </source>
</evidence>
<organism evidence="1 2">
    <name type="scientific">Bacteroides thetaiotaomicron</name>
    <dbReference type="NCBI Taxonomy" id="818"/>
    <lineage>
        <taxon>Bacteria</taxon>
        <taxon>Pseudomonadati</taxon>
        <taxon>Bacteroidota</taxon>
        <taxon>Bacteroidia</taxon>
        <taxon>Bacteroidales</taxon>
        <taxon>Bacteroidaceae</taxon>
        <taxon>Bacteroides</taxon>
    </lineage>
</organism>
<reference evidence="1 2" key="1">
    <citation type="submission" date="2021-06" db="EMBL/GenBank/DDBJ databases">
        <title>Interrogation of the integrated mobile genetic elements in gut-associated Bacteroides with a consensus prediction approach.</title>
        <authorList>
            <person name="Campbell D.E."/>
            <person name="Leigh J.R."/>
            <person name="Kim T."/>
            <person name="England W."/>
            <person name="Whitaker R.J."/>
            <person name="Degnan P.H."/>
        </authorList>
    </citation>
    <scope>NUCLEOTIDE SEQUENCE [LARGE SCALE GENOMIC DNA]</scope>
    <source>
        <strain evidence="1 2">WAL8669</strain>
    </source>
</reference>
<dbReference type="Pfam" id="PF13149">
    <property type="entry name" value="Mfa_like_1"/>
    <property type="match status" value="1"/>
</dbReference>
<dbReference type="InterPro" id="IPR025049">
    <property type="entry name" value="Mfa-like_1"/>
</dbReference>
<dbReference type="Proteomes" id="UP001156218">
    <property type="component" value="Chromosome"/>
</dbReference>
<dbReference type="RefSeq" id="WP_229084309.1">
    <property type="nucleotide sequence ID" value="NZ_CP083680.1"/>
</dbReference>
<sequence length="419" mass="46492">MKARNFLMVVSALSIAGCSQNEVTEMRQDTNPVLGFNVYTGVPTRGTDVSTTTMQGTCDATHFGGFGIMGYYTGSKAWDTAKGDVAPTFMYNQKVTWDATLNSGTGEWTYSPKKYWPNNTNDKVSFFAYAPYEETGNSGSRVGIVPSGITDTGIPSIEFTLKNKDNLDKMVDLVVADALDKTYNDGTIGFQFAHTLSKMGFKAKLGDDYADLDGDNSFVYITRMWIVGKDGSMSMQTPAQVNSNSKFYTKAKWADLHWNYESEYTEIPTADFSIEKIMNMDAEKITEIWEDGSTNSVSGIKLVRANKDTPKDLFKTNQFLYLIPVNDTDKTVAAEGQGGCEEGDIMIGFHYDIVTKIVGSSPTKYSVSHFETSVPLPAHHMKRGKWYTYTFTINLREIKVKAETSVTPWGTAGDDFTME</sequence>
<dbReference type="EMBL" id="CP083680">
    <property type="protein sequence ID" value="UYU68493.1"/>
    <property type="molecule type" value="Genomic_DNA"/>
</dbReference>
<dbReference type="InterPro" id="IPR042278">
    <property type="entry name" value="Mfa-like_1_N"/>
</dbReference>
<dbReference type="CDD" id="cd13120">
    <property type="entry name" value="BF2867_like_N"/>
    <property type="match status" value="1"/>
</dbReference>
<dbReference type="Gene3D" id="2.60.40.2620">
    <property type="entry name" value="Fimbrillin-like"/>
    <property type="match status" value="1"/>
</dbReference>